<reference evidence="1 2" key="1">
    <citation type="journal article" date="2024" name="Int. J. Syst. Evol. Microbiol.">
        <title>Microbacterium memoriense sp. nov., a member of the Actinomycetota from marine beach sediment of the north coast of Portugal.</title>
        <authorList>
            <person name="Santos J.D.N.D."/>
            <person name="Klimek D."/>
            <person name="Calusinska M."/>
            <person name="Lobo-da-Cunha A."/>
            <person name="Catita J."/>
            <person name="Goncalves H."/>
            <person name="Gonzalez I."/>
            <person name="Lage O.M."/>
        </authorList>
    </citation>
    <scope>NUCLEOTIDE SEQUENCE [LARGE SCALE GENOMIC DNA]</scope>
    <source>
        <strain evidence="1 2">PMIC_1C1B</strain>
    </source>
</reference>
<evidence type="ECO:0000313" key="1">
    <source>
        <dbReference type="EMBL" id="MCT9002352.1"/>
    </source>
</evidence>
<evidence type="ECO:0000313" key="2">
    <source>
        <dbReference type="Proteomes" id="UP001300496"/>
    </source>
</evidence>
<name>A0ABT2PCP6_9MICO</name>
<keyword evidence="2" id="KW-1185">Reference proteome</keyword>
<proteinExistence type="predicted"/>
<accession>A0ABT2PCP6</accession>
<dbReference type="Proteomes" id="UP001300496">
    <property type="component" value="Unassembled WGS sequence"/>
</dbReference>
<comment type="caution">
    <text evidence="1">The sequence shown here is derived from an EMBL/GenBank/DDBJ whole genome shotgun (WGS) entry which is preliminary data.</text>
</comment>
<organism evidence="1 2">
    <name type="scientific">Microbacterium memoriense</name>
    <dbReference type="NCBI Taxonomy" id="2978350"/>
    <lineage>
        <taxon>Bacteria</taxon>
        <taxon>Bacillati</taxon>
        <taxon>Actinomycetota</taxon>
        <taxon>Actinomycetes</taxon>
        <taxon>Micrococcales</taxon>
        <taxon>Microbacteriaceae</taxon>
        <taxon>Microbacterium</taxon>
    </lineage>
</organism>
<sequence>MPVAVVGLAPQPSLQETNAGVGGGQDGAGYFEMSTSLSYTLWRNPSDRSDPLNLAELDEQTRAAIEEVPPWPRPQWLIEQVEQMRYPQLAEAVKTTWFRESYEHTTLTVVLAQHTNYILTNWYRQQRGLEGNLWDAPAPDVTERAVRHGISVRIDGSDVIGAEIDTDPFVYCVGAELPTGGILTAVLPRDDLAYIRLEFTTRH</sequence>
<protein>
    <submittedName>
        <fullName evidence="1">Uncharacterized protein</fullName>
    </submittedName>
</protein>
<dbReference type="EMBL" id="JAODOR010000010">
    <property type="protein sequence ID" value="MCT9002352.1"/>
    <property type="molecule type" value="Genomic_DNA"/>
</dbReference>
<gene>
    <name evidence="1" type="ORF">N4R40_08235</name>
</gene>